<keyword evidence="5" id="KW-0067">ATP-binding</keyword>
<comment type="caution">
    <text evidence="9">The sequence shown here is derived from an EMBL/GenBank/DDBJ whole genome shotgun (WGS) entry which is preliminary data.</text>
</comment>
<feature type="binding site" evidence="5">
    <location>
        <position position="402"/>
    </location>
    <ligand>
        <name>(R)-pantoate</name>
        <dbReference type="ChEBI" id="CHEBI:15980"/>
    </ligand>
</feature>
<comment type="similarity">
    <text evidence="2 5">Belongs to the pantothenate synthetase family.</text>
</comment>
<feature type="binding site" evidence="5">
    <location>
        <position position="402"/>
    </location>
    <ligand>
        <name>beta-alanine</name>
        <dbReference type="ChEBI" id="CHEBI:57966"/>
    </ligand>
</feature>
<dbReference type="InterPro" id="IPR037108">
    <property type="entry name" value="TM1727-like_C_sf"/>
</dbReference>
<evidence type="ECO:0000313" key="9">
    <source>
        <dbReference type="EMBL" id="EME37487.1"/>
    </source>
</evidence>
<dbReference type="EC" id="6.3.2.1" evidence="5"/>
<comment type="function">
    <text evidence="5">Catalyzes the condensation of pantoate with beta-alanine in an ATP-dependent reaction via a pantoyl-adenylate intermediate.</text>
</comment>
<feature type="compositionally biased region" description="Low complexity" evidence="6">
    <location>
        <begin position="305"/>
        <end position="329"/>
    </location>
</feature>
<dbReference type="NCBIfam" id="TIGR00018">
    <property type="entry name" value="panC"/>
    <property type="match status" value="1"/>
</dbReference>
<feature type="active site" description="Proton donor" evidence="5">
    <location>
        <position position="378"/>
    </location>
</feature>
<organism evidence="9 10">
    <name type="scientific">Kocuria palustris PEL</name>
    <dbReference type="NCBI Taxonomy" id="1236550"/>
    <lineage>
        <taxon>Bacteria</taxon>
        <taxon>Bacillati</taxon>
        <taxon>Actinomycetota</taxon>
        <taxon>Actinomycetes</taxon>
        <taxon>Micrococcales</taxon>
        <taxon>Micrococcaceae</taxon>
        <taxon>Kocuria</taxon>
    </lineage>
</organism>
<keyword evidence="5" id="KW-0547">Nucleotide-binding</keyword>
<comment type="subunit">
    <text evidence="5">Homodimer.</text>
</comment>
<evidence type="ECO:0000256" key="4">
    <source>
        <dbReference type="ARBA" id="ARBA00048258"/>
    </source>
</evidence>
<dbReference type="PANTHER" id="PTHR40459">
    <property type="entry name" value="CONSERVED HYPOTHETICAL ALANINE AND LEUCINE RICH PROTEIN"/>
    <property type="match status" value="1"/>
</dbReference>
<accession>M2WG29</accession>
<dbReference type="Pfam" id="PF10727">
    <property type="entry name" value="Rossmann-like"/>
    <property type="match status" value="1"/>
</dbReference>
<comment type="pathway">
    <text evidence="1 5">Cofactor biosynthesis; (R)-pantothenate biosynthesis; (R)-pantothenate from (R)-pantoate and beta-alanine: step 1/1.</text>
</comment>
<gene>
    <name evidence="5" type="primary">panC</name>
    <name evidence="9" type="ORF">C884_01538</name>
</gene>
<evidence type="ECO:0000256" key="5">
    <source>
        <dbReference type="HAMAP-Rule" id="MF_00158"/>
    </source>
</evidence>
<evidence type="ECO:0000256" key="3">
    <source>
        <dbReference type="ARBA" id="ARBA00022655"/>
    </source>
</evidence>
<sequence length="628" mass="65809">MSEAANRPGRLGVGVIGAGRVGAVLGAALRAAGHGVVGVAAVSEASRERAELLLPEVPILTPQQIVERAELVLLAVPDDQLADLVSGLAATGHWQAGQLVAHTAGRWGVEVLEPARQAGAIGLAIHPSMTFTGLSLDLPRLSGCAFGVTAPAAVLPIAQALVMEMGGEPVVIAEADRPIYHAALAHGANHLTTITGQALQLLGELGLEQPERVLGPLARATLDNALSAGESALTGPVARGDAGTVAEHRQTLAEHALGTGQQDIDRAYRALAALTADRARDRGMLTEAQHAQVLEALDLSRSEGSGSAHAAVGQGAAAHGGFPAADASAPRGSAESSDPVVVREPEKLRAAVRREVARRGAQLSIGFVPTMGALHEGHAHLVRRAREENDLVIVSIFVNPLQFGPNEDFERYPSDLEADLELLGGLGVDLVFAPGLEDMYPGGDPLVTVSSGRLGTVLDGASRPGHFDGVVTVVNKLLSLVSGRTQQPLRAYFGQKDAQQLLIVQRMVRDTNLDVEIRPVPIVRAPDGLALSSRNAYLDDDERRAGLVLSRTLGELALGEIDLPEARRRIDEEPIGTGRTVELDYLVVVEPETLSEIPPRPGALALVAARVGTTRLIDNREIEAAPRP</sequence>
<keyword evidence="5" id="KW-0963">Cytoplasm</keyword>
<dbReference type="InterPro" id="IPR003721">
    <property type="entry name" value="Pantoate_ligase"/>
</dbReference>
<dbReference type="HAMAP" id="MF_00158">
    <property type="entry name" value="PanC"/>
    <property type="match status" value="1"/>
</dbReference>
<dbReference type="Gene3D" id="3.40.50.620">
    <property type="entry name" value="HUPs"/>
    <property type="match status" value="1"/>
</dbReference>
<dbReference type="GO" id="GO:0015940">
    <property type="term" value="P:pantothenate biosynthetic process"/>
    <property type="evidence" value="ECO:0007669"/>
    <property type="project" value="UniProtKB-UniRule"/>
</dbReference>
<dbReference type="EMBL" id="ANHZ02000003">
    <property type="protein sequence ID" value="EME37487.1"/>
    <property type="molecule type" value="Genomic_DNA"/>
</dbReference>
<feature type="binding site" evidence="5">
    <location>
        <position position="500"/>
    </location>
    <ligand>
        <name>(R)-pantoate</name>
        <dbReference type="ChEBI" id="CHEBI:15980"/>
    </ligand>
</feature>
<dbReference type="Gene3D" id="1.10.1040.20">
    <property type="entry name" value="ProC-like, C-terminal domain"/>
    <property type="match status" value="1"/>
</dbReference>
<dbReference type="InterPro" id="IPR042176">
    <property type="entry name" value="Pantoate_ligase_C"/>
</dbReference>
<feature type="binding site" evidence="5">
    <location>
        <begin position="494"/>
        <end position="497"/>
    </location>
    <ligand>
        <name>ATP</name>
        <dbReference type="ChEBI" id="CHEBI:30616"/>
    </ligand>
</feature>
<feature type="region of interest" description="Disordered" evidence="6">
    <location>
        <begin position="305"/>
        <end position="342"/>
    </location>
</feature>
<evidence type="ECO:0000256" key="6">
    <source>
        <dbReference type="SAM" id="MobiDB-lite"/>
    </source>
</evidence>
<dbReference type="Gene3D" id="3.30.1300.10">
    <property type="entry name" value="Pantoate-beta-alanine ligase, C-terminal domain"/>
    <property type="match status" value="1"/>
</dbReference>
<evidence type="ECO:0000256" key="2">
    <source>
        <dbReference type="ARBA" id="ARBA00009256"/>
    </source>
</evidence>
<dbReference type="InterPro" id="IPR018931">
    <property type="entry name" value="DUF2520"/>
</dbReference>
<dbReference type="GO" id="GO:0005737">
    <property type="term" value="C:cytoplasm"/>
    <property type="evidence" value="ECO:0007669"/>
    <property type="project" value="UniProtKB-SubCell"/>
</dbReference>
<dbReference type="SUPFAM" id="SSF48179">
    <property type="entry name" value="6-phosphogluconate dehydrogenase C-terminal domain-like"/>
    <property type="match status" value="1"/>
</dbReference>
<protein>
    <recommendedName>
        <fullName evidence="5">Pantothenate synthetase</fullName>
        <shortName evidence="5">PS</shortName>
        <ecNumber evidence="5">6.3.2.1</ecNumber>
    </recommendedName>
    <alternativeName>
        <fullName evidence="5">Pantoate--beta-alanine ligase</fullName>
    </alternativeName>
    <alternativeName>
        <fullName evidence="5">Pantoate-activating enzyme</fullName>
    </alternativeName>
</protein>
<dbReference type="Pfam" id="PF10728">
    <property type="entry name" value="DUF2520"/>
    <property type="match status" value="1"/>
</dbReference>
<keyword evidence="5" id="KW-0436">Ligase</keyword>
<feature type="binding site" evidence="5">
    <location>
        <position position="523"/>
    </location>
    <ligand>
        <name>ATP</name>
        <dbReference type="ChEBI" id="CHEBI:30616"/>
    </ligand>
</feature>
<dbReference type="InterPro" id="IPR008927">
    <property type="entry name" value="6-PGluconate_DH-like_C_sf"/>
</dbReference>
<dbReference type="GO" id="GO:0005524">
    <property type="term" value="F:ATP binding"/>
    <property type="evidence" value="ECO:0007669"/>
    <property type="project" value="UniProtKB-KW"/>
</dbReference>
<dbReference type="InterPro" id="IPR004821">
    <property type="entry name" value="Cyt_trans-like"/>
</dbReference>
<feature type="domain" description="Putative oxidoreductase/dehydrogenase Rossmann-like" evidence="7">
    <location>
        <begin position="5"/>
        <end position="127"/>
    </location>
</feature>
<dbReference type="UniPathway" id="UPA00028">
    <property type="reaction ID" value="UER00005"/>
</dbReference>
<keyword evidence="3 5" id="KW-0566">Pantothenate biosynthesis</keyword>
<feature type="binding site" evidence="5">
    <location>
        <begin position="371"/>
        <end position="378"/>
    </location>
    <ligand>
        <name>ATP</name>
        <dbReference type="ChEBI" id="CHEBI:30616"/>
    </ligand>
</feature>
<dbReference type="SUPFAM" id="SSF52374">
    <property type="entry name" value="Nucleotidylyl transferase"/>
    <property type="match status" value="1"/>
</dbReference>
<dbReference type="CDD" id="cd00560">
    <property type="entry name" value="PanC"/>
    <property type="match status" value="1"/>
</dbReference>
<dbReference type="InterPro" id="IPR014729">
    <property type="entry name" value="Rossmann-like_a/b/a_fold"/>
</dbReference>
<dbReference type="Proteomes" id="UP000009877">
    <property type="component" value="Unassembled WGS sequence"/>
</dbReference>
<dbReference type="NCBIfam" id="TIGR00125">
    <property type="entry name" value="cyt_tran_rel"/>
    <property type="match status" value="1"/>
</dbReference>
<reference evidence="9 10" key="1">
    <citation type="journal article" date="2014" name="Genome Announc.">
        <title>Draft Genome Sequence of Kocuria palustris PEL.</title>
        <authorList>
            <person name="Sharma G."/>
            <person name="Khatri I."/>
            <person name="Subramanian S."/>
        </authorList>
    </citation>
    <scope>NUCLEOTIDE SEQUENCE [LARGE SCALE GENOMIC DNA]</scope>
    <source>
        <strain evidence="9 10">PEL</strain>
    </source>
</reference>
<comment type="subcellular location">
    <subcellularLocation>
        <location evidence="5">Cytoplasm</location>
    </subcellularLocation>
</comment>
<feature type="domain" description="DUF2520" evidence="8">
    <location>
        <begin position="144"/>
        <end position="273"/>
    </location>
</feature>
<dbReference type="RefSeq" id="WP_006213595.1">
    <property type="nucleotide sequence ID" value="NZ_ANHZ02000003.1"/>
</dbReference>
<proteinExistence type="inferred from homology"/>
<dbReference type="Gene3D" id="3.40.50.720">
    <property type="entry name" value="NAD(P)-binding Rossmann-like Domain"/>
    <property type="match status" value="1"/>
</dbReference>
<name>M2WG29_9MICC</name>
<dbReference type="AlphaFoldDB" id="M2WG29"/>
<feature type="binding site" evidence="5">
    <location>
        <begin position="531"/>
        <end position="534"/>
    </location>
    <ligand>
        <name>ATP</name>
        <dbReference type="ChEBI" id="CHEBI:30616"/>
    </ligand>
</feature>
<dbReference type="InterPro" id="IPR036291">
    <property type="entry name" value="NAD(P)-bd_dom_sf"/>
</dbReference>
<comment type="catalytic activity">
    <reaction evidence="4 5">
        <text>(R)-pantoate + beta-alanine + ATP = (R)-pantothenate + AMP + diphosphate + H(+)</text>
        <dbReference type="Rhea" id="RHEA:10912"/>
        <dbReference type="ChEBI" id="CHEBI:15378"/>
        <dbReference type="ChEBI" id="CHEBI:15980"/>
        <dbReference type="ChEBI" id="CHEBI:29032"/>
        <dbReference type="ChEBI" id="CHEBI:30616"/>
        <dbReference type="ChEBI" id="CHEBI:33019"/>
        <dbReference type="ChEBI" id="CHEBI:57966"/>
        <dbReference type="ChEBI" id="CHEBI:456215"/>
        <dbReference type="EC" id="6.3.2.1"/>
    </reaction>
</comment>
<evidence type="ECO:0000259" key="8">
    <source>
        <dbReference type="Pfam" id="PF10728"/>
    </source>
</evidence>
<dbReference type="PANTHER" id="PTHR40459:SF1">
    <property type="entry name" value="CONSERVED HYPOTHETICAL ALANINE AND LEUCINE RICH PROTEIN"/>
    <property type="match status" value="1"/>
</dbReference>
<evidence type="ECO:0000259" key="7">
    <source>
        <dbReference type="Pfam" id="PF10727"/>
    </source>
</evidence>
<comment type="miscellaneous">
    <text evidence="5">The reaction proceeds by a bi uni uni bi ping pong mechanism.</text>
</comment>
<dbReference type="GO" id="GO:0004592">
    <property type="term" value="F:pantoate-beta-alanine ligase activity"/>
    <property type="evidence" value="ECO:0007669"/>
    <property type="project" value="UniProtKB-UniRule"/>
</dbReference>
<dbReference type="InterPro" id="IPR019665">
    <property type="entry name" value="OxRdtase/DH_put_Rossmann_dom"/>
</dbReference>
<dbReference type="SUPFAM" id="SSF51735">
    <property type="entry name" value="NAD(P)-binding Rossmann-fold domains"/>
    <property type="match status" value="1"/>
</dbReference>
<keyword evidence="10" id="KW-1185">Reference proteome</keyword>
<evidence type="ECO:0000256" key="1">
    <source>
        <dbReference type="ARBA" id="ARBA00004990"/>
    </source>
</evidence>
<dbReference type="Pfam" id="PF02569">
    <property type="entry name" value="Pantoate_ligase"/>
    <property type="match status" value="1"/>
</dbReference>
<evidence type="ECO:0000313" key="10">
    <source>
        <dbReference type="Proteomes" id="UP000009877"/>
    </source>
</evidence>